<sequence>VYKFCHGSVDTPIDVCRHTPWWCRHTPAETQNCEFIWTRGHLGFKGICLGFCAHVPKGSLWSYGAINTHVFGTPKHPTQDKSQELSGRREEERERGICIQRSRAAPPREEEEEEGEEEELGIVAVLIQKEI</sequence>
<comment type="caution">
    <text evidence="2">The sequence shown here is derived from an EMBL/GenBank/DDBJ whole genome shotgun (WGS) entry which is preliminary data.</text>
</comment>
<feature type="region of interest" description="Disordered" evidence="1">
    <location>
        <begin position="72"/>
        <end position="119"/>
    </location>
</feature>
<organism evidence="2 3">
    <name type="scientific">Colocasia esculenta</name>
    <name type="common">Wild taro</name>
    <name type="synonym">Arum esculentum</name>
    <dbReference type="NCBI Taxonomy" id="4460"/>
    <lineage>
        <taxon>Eukaryota</taxon>
        <taxon>Viridiplantae</taxon>
        <taxon>Streptophyta</taxon>
        <taxon>Embryophyta</taxon>
        <taxon>Tracheophyta</taxon>
        <taxon>Spermatophyta</taxon>
        <taxon>Magnoliopsida</taxon>
        <taxon>Liliopsida</taxon>
        <taxon>Araceae</taxon>
        <taxon>Aroideae</taxon>
        <taxon>Colocasieae</taxon>
        <taxon>Colocasia</taxon>
    </lineage>
</organism>
<proteinExistence type="predicted"/>
<feature type="compositionally biased region" description="Acidic residues" evidence="1">
    <location>
        <begin position="109"/>
        <end position="119"/>
    </location>
</feature>
<evidence type="ECO:0000313" key="2">
    <source>
        <dbReference type="EMBL" id="MQL82538.1"/>
    </source>
</evidence>
<protein>
    <submittedName>
        <fullName evidence="2">Uncharacterized protein</fullName>
    </submittedName>
</protein>
<name>A0A843UG88_COLES</name>
<reference evidence="2" key="1">
    <citation type="submission" date="2017-07" db="EMBL/GenBank/DDBJ databases">
        <title>Taro Niue Genome Assembly and Annotation.</title>
        <authorList>
            <person name="Atibalentja N."/>
            <person name="Keating K."/>
            <person name="Fields C.J."/>
        </authorList>
    </citation>
    <scope>NUCLEOTIDE SEQUENCE</scope>
    <source>
        <strain evidence="2">Niue_2</strain>
        <tissue evidence="2">Leaf</tissue>
    </source>
</reference>
<evidence type="ECO:0000256" key="1">
    <source>
        <dbReference type="SAM" id="MobiDB-lite"/>
    </source>
</evidence>
<dbReference type="EMBL" id="NMUH01000638">
    <property type="protein sequence ID" value="MQL82538.1"/>
    <property type="molecule type" value="Genomic_DNA"/>
</dbReference>
<dbReference type="Proteomes" id="UP000652761">
    <property type="component" value="Unassembled WGS sequence"/>
</dbReference>
<evidence type="ECO:0000313" key="3">
    <source>
        <dbReference type="Proteomes" id="UP000652761"/>
    </source>
</evidence>
<feature type="compositionally biased region" description="Basic and acidic residues" evidence="1">
    <location>
        <begin position="77"/>
        <end position="96"/>
    </location>
</feature>
<accession>A0A843UG88</accession>
<gene>
    <name evidence="2" type="ORF">Taro_015018</name>
</gene>
<keyword evidence="3" id="KW-1185">Reference proteome</keyword>
<feature type="non-terminal residue" evidence="2">
    <location>
        <position position="131"/>
    </location>
</feature>
<dbReference type="AlphaFoldDB" id="A0A843UG88"/>
<feature type="non-terminal residue" evidence="2">
    <location>
        <position position="1"/>
    </location>
</feature>